<feature type="active site" description="Proton donor/acceptor" evidence="1">
    <location>
        <position position="209"/>
    </location>
</feature>
<evidence type="ECO:0000256" key="3">
    <source>
        <dbReference type="SAM" id="MobiDB-lite"/>
    </source>
</evidence>
<gene>
    <name evidence="4" type="ORF">Esi_0355_0017</name>
</gene>
<feature type="compositionally biased region" description="Basic residues" evidence="3">
    <location>
        <begin position="67"/>
        <end position="83"/>
    </location>
</feature>
<dbReference type="OrthoDB" id="10261749at2759"/>
<dbReference type="InParanoid" id="D7FZ54"/>
<sequence>MTTNMFAVSPACHPRHAFALASRVAGGNDCTRKSGLGKGSHARFGTRRAASGHTPLQFQVGDSSLSSRRKASHRPGARMHHPHDQRRFLRGSGQHFPHSDQESLGLFSGDGKRRVVKPERIIIVRHGESLGNRDESTYVHVPDWKIPLTKKGFGEGQKAGEKIKEYIGDKPLFIYTSPYLRTKQTLAGMVEAFDTNYIVGVREEPRLTEQQFGNFQNLATIVNSKAERARFGRFYYRFPQGESGLDVYNRATSFIATMFRDFANESIARDDLNVIIVTHGLTLRLLVMRWFQYSIADFEETLNPENGSFVVMERKEKEDTDSRFFKDVSAERRDLRHW</sequence>
<dbReference type="CDD" id="cd07067">
    <property type="entry name" value="HP_PGM_like"/>
    <property type="match status" value="1"/>
</dbReference>
<dbReference type="STRING" id="2880.D7FZ54"/>
<evidence type="ECO:0000256" key="2">
    <source>
        <dbReference type="PIRSR" id="PIRSR613078-2"/>
    </source>
</evidence>
<dbReference type="EMBL" id="FN649740">
    <property type="protein sequence ID" value="CBJ32671.1"/>
    <property type="molecule type" value="Genomic_DNA"/>
</dbReference>
<feature type="region of interest" description="Disordered" evidence="3">
    <location>
        <begin position="34"/>
        <end position="83"/>
    </location>
</feature>
<evidence type="ECO:0000313" key="5">
    <source>
        <dbReference type="Proteomes" id="UP000002630"/>
    </source>
</evidence>
<dbReference type="Gene3D" id="3.40.50.1240">
    <property type="entry name" value="Phosphoglycerate mutase-like"/>
    <property type="match status" value="1"/>
</dbReference>
<name>D7FZ54_ECTSI</name>
<dbReference type="EMBL" id="FN648548">
    <property type="protein sequence ID" value="CBJ32671.1"/>
    <property type="molecule type" value="Genomic_DNA"/>
</dbReference>
<dbReference type="InterPro" id="IPR001345">
    <property type="entry name" value="PG/BPGM_mutase_AS"/>
</dbReference>
<protein>
    <submittedName>
        <fullName evidence="4">Uncharacterized protein</fullName>
    </submittedName>
</protein>
<dbReference type="AlphaFoldDB" id="D7FZ54"/>
<reference evidence="4 5" key="1">
    <citation type="journal article" date="2010" name="Nature">
        <title>The Ectocarpus genome and the independent evolution of multicellularity in brown algae.</title>
        <authorList>
            <person name="Cock J.M."/>
            <person name="Sterck L."/>
            <person name="Rouze P."/>
            <person name="Scornet D."/>
            <person name="Allen A.E."/>
            <person name="Amoutzias G."/>
            <person name="Anthouard V."/>
            <person name="Artiguenave F."/>
            <person name="Aury J.M."/>
            <person name="Badger J.H."/>
            <person name="Beszteri B."/>
            <person name="Billiau K."/>
            <person name="Bonnet E."/>
            <person name="Bothwell J.H."/>
            <person name="Bowler C."/>
            <person name="Boyen C."/>
            <person name="Brownlee C."/>
            <person name="Carrano C.J."/>
            <person name="Charrier B."/>
            <person name="Cho G.Y."/>
            <person name="Coelho S.M."/>
            <person name="Collen J."/>
            <person name="Corre E."/>
            <person name="Da Silva C."/>
            <person name="Delage L."/>
            <person name="Delaroque N."/>
            <person name="Dittami S.M."/>
            <person name="Doulbeau S."/>
            <person name="Elias M."/>
            <person name="Farnham G."/>
            <person name="Gachon C.M."/>
            <person name="Gschloessl B."/>
            <person name="Heesch S."/>
            <person name="Jabbari K."/>
            <person name="Jubin C."/>
            <person name="Kawai H."/>
            <person name="Kimura K."/>
            <person name="Kloareg B."/>
            <person name="Kupper F.C."/>
            <person name="Lang D."/>
            <person name="Le Bail A."/>
            <person name="Leblanc C."/>
            <person name="Lerouge P."/>
            <person name="Lohr M."/>
            <person name="Lopez P.J."/>
            <person name="Martens C."/>
            <person name="Maumus F."/>
            <person name="Michel G."/>
            <person name="Miranda-Saavedra D."/>
            <person name="Morales J."/>
            <person name="Moreau H."/>
            <person name="Motomura T."/>
            <person name="Nagasato C."/>
            <person name="Napoli C.A."/>
            <person name="Nelson D.R."/>
            <person name="Nyvall-Collen P."/>
            <person name="Peters A.F."/>
            <person name="Pommier C."/>
            <person name="Potin P."/>
            <person name="Poulain J."/>
            <person name="Quesneville H."/>
            <person name="Read B."/>
            <person name="Rensing S.A."/>
            <person name="Ritter A."/>
            <person name="Rousvoal S."/>
            <person name="Samanta M."/>
            <person name="Samson G."/>
            <person name="Schroeder D.C."/>
            <person name="Segurens B."/>
            <person name="Strittmatter M."/>
            <person name="Tonon T."/>
            <person name="Tregear J.W."/>
            <person name="Valentin K."/>
            <person name="von Dassow P."/>
            <person name="Yamagishi T."/>
            <person name="Van de Peer Y."/>
            <person name="Wincker P."/>
        </authorList>
    </citation>
    <scope>NUCLEOTIDE SEQUENCE [LARGE SCALE GENOMIC DNA]</scope>
    <source>
        <strain evidence="5">Ec32 / CCAP1310/4</strain>
    </source>
</reference>
<feature type="binding site" evidence="2">
    <location>
        <position position="181"/>
    </location>
    <ligand>
        <name>substrate</name>
    </ligand>
</feature>
<feature type="compositionally biased region" description="Polar residues" evidence="3">
    <location>
        <begin position="54"/>
        <end position="66"/>
    </location>
</feature>
<keyword evidence="5" id="KW-1185">Reference proteome</keyword>
<dbReference type="PROSITE" id="PS00175">
    <property type="entry name" value="PG_MUTASE"/>
    <property type="match status" value="1"/>
</dbReference>
<accession>D7FZ54</accession>
<organism evidence="4 5">
    <name type="scientific">Ectocarpus siliculosus</name>
    <name type="common">Brown alga</name>
    <name type="synonym">Conferva siliculosa</name>
    <dbReference type="NCBI Taxonomy" id="2880"/>
    <lineage>
        <taxon>Eukaryota</taxon>
        <taxon>Sar</taxon>
        <taxon>Stramenopiles</taxon>
        <taxon>Ochrophyta</taxon>
        <taxon>PX clade</taxon>
        <taxon>Phaeophyceae</taxon>
        <taxon>Ectocarpales</taxon>
        <taxon>Ectocarpaceae</taxon>
        <taxon>Ectocarpus</taxon>
    </lineage>
</organism>
<evidence type="ECO:0000256" key="1">
    <source>
        <dbReference type="PIRSR" id="PIRSR613078-1"/>
    </source>
</evidence>
<feature type="binding site" evidence="2">
    <location>
        <begin position="125"/>
        <end position="132"/>
    </location>
    <ligand>
        <name>substrate</name>
    </ligand>
</feature>
<dbReference type="InterPro" id="IPR013078">
    <property type="entry name" value="His_Pase_superF_clade-1"/>
</dbReference>
<dbReference type="SMART" id="SM00855">
    <property type="entry name" value="PGAM"/>
    <property type="match status" value="1"/>
</dbReference>
<feature type="active site" description="Tele-phosphohistidine intermediate" evidence="1">
    <location>
        <position position="126"/>
    </location>
</feature>
<proteinExistence type="predicted"/>
<dbReference type="Proteomes" id="UP000002630">
    <property type="component" value="Linkage Group LG15"/>
</dbReference>
<evidence type="ECO:0000313" key="4">
    <source>
        <dbReference type="EMBL" id="CBJ32671.1"/>
    </source>
</evidence>
<dbReference type="eggNOG" id="ENOG502QQ8J">
    <property type="taxonomic scope" value="Eukaryota"/>
</dbReference>
<dbReference type="PANTHER" id="PTHR46192">
    <property type="entry name" value="BROAD-RANGE ACID PHOSPHATASE DET1"/>
    <property type="match status" value="1"/>
</dbReference>
<dbReference type="GO" id="GO:0003824">
    <property type="term" value="F:catalytic activity"/>
    <property type="evidence" value="ECO:0007669"/>
    <property type="project" value="InterPro"/>
</dbReference>
<dbReference type="Pfam" id="PF00300">
    <property type="entry name" value="His_Phos_1"/>
    <property type="match status" value="1"/>
</dbReference>
<dbReference type="InterPro" id="IPR029033">
    <property type="entry name" value="His_PPase_superfam"/>
</dbReference>
<dbReference type="InterPro" id="IPR052765">
    <property type="entry name" value="PGM-Related"/>
</dbReference>
<dbReference type="SUPFAM" id="SSF53254">
    <property type="entry name" value="Phosphoglycerate mutase-like"/>
    <property type="match status" value="1"/>
</dbReference>